<dbReference type="InterPro" id="IPR009719">
    <property type="entry name" value="GIP1_N"/>
</dbReference>
<feature type="compositionally biased region" description="Basic and acidic residues" evidence="1">
    <location>
        <begin position="141"/>
        <end position="159"/>
    </location>
</feature>
<dbReference type="Pfam" id="PF06972">
    <property type="entry name" value="GIP1_N"/>
    <property type="match status" value="1"/>
</dbReference>
<dbReference type="SUPFAM" id="SSF46934">
    <property type="entry name" value="UBA-like"/>
    <property type="match status" value="1"/>
</dbReference>
<gene>
    <name evidence="3" type="ORF">CB5_LOCUS10379</name>
</gene>
<feature type="region of interest" description="Disordered" evidence="1">
    <location>
        <begin position="263"/>
        <end position="287"/>
    </location>
</feature>
<organism evidence="3">
    <name type="scientific">Ananas comosus var. bracteatus</name>
    <name type="common">red pineapple</name>
    <dbReference type="NCBI Taxonomy" id="296719"/>
    <lineage>
        <taxon>Eukaryota</taxon>
        <taxon>Viridiplantae</taxon>
        <taxon>Streptophyta</taxon>
        <taxon>Embryophyta</taxon>
        <taxon>Tracheophyta</taxon>
        <taxon>Spermatophyta</taxon>
        <taxon>Magnoliopsida</taxon>
        <taxon>Liliopsida</taxon>
        <taxon>Poales</taxon>
        <taxon>Bromeliaceae</taxon>
        <taxon>Bromelioideae</taxon>
        <taxon>Ananas</taxon>
    </lineage>
</organism>
<dbReference type="PANTHER" id="PTHR47070">
    <property type="entry name" value="HYDROXYPROLINE-RICH GLYCOPROTEIN-LIKE"/>
    <property type="match status" value="1"/>
</dbReference>
<name>A0A6V7P946_ANACO</name>
<evidence type="ECO:0000313" key="3">
    <source>
        <dbReference type="EMBL" id="CAD1827168.1"/>
    </source>
</evidence>
<protein>
    <recommendedName>
        <fullName evidence="2">GBF-interacting protein 1 N-terminal domain-containing protein</fullName>
    </recommendedName>
</protein>
<feature type="compositionally biased region" description="Basic and acidic residues" evidence="1">
    <location>
        <begin position="78"/>
        <end position="98"/>
    </location>
</feature>
<accession>A0A6V7P946</accession>
<evidence type="ECO:0000259" key="2">
    <source>
        <dbReference type="Pfam" id="PF06972"/>
    </source>
</evidence>
<dbReference type="PANTHER" id="PTHR47070:SF2">
    <property type="entry name" value="OS06G0206100 PROTEIN"/>
    <property type="match status" value="1"/>
</dbReference>
<feature type="region of interest" description="Disordered" evidence="1">
    <location>
        <begin position="69"/>
        <end position="227"/>
    </location>
</feature>
<feature type="domain" description="GBF-interacting protein 1 N-terminal" evidence="2">
    <location>
        <begin position="22"/>
        <end position="80"/>
    </location>
</feature>
<dbReference type="InterPro" id="IPR009060">
    <property type="entry name" value="UBA-like_sf"/>
</dbReference>
<feature type="compositionally biased region" description="Basic and acidic residues" evidence="1">
    <location>
        <begin position="167"/>
        <end position="177"/>
    </location>
</feature>
<feature type="compositionally biased region" description="Polar residues" evidence="1">
    <location>
        <begin position="217"/>
        <end position="227"/>
    </location>
</feature>
<reference evidence="3" key="1">
    <citation type="submission" date="2020-07" db="EMBL/GenBank/DDBJ databases">
        <authorList>
            <person name="Lin J."/>
        </authorList>
    </citation>
    <scope>NUCLEOTIDE SEQUENCE</scope>
</reference>
<dbReference type="AlphaFoldDB" id="A0A6V7P946"/>
<evidence type="ECO:0000256" key="1">
    <source>
        <dbReference type="SAM" id="MobiDB-lite"/>
    </source>
</evidence>
<proteinExistence type="predicted"/>
<sequence length="852" mass="92715">MVVVGVGVGGGSRLEGGNQVVSARIRKTIQSIKEIVGDHSDADIYAVLKETDMDPNETTQKLLTQDPFHEVKRKRDKRKEQAGYKSSNDTRKQVEHNGQRTNSRSPGFRNDRRRANTRSAMTGVNQEFRIVRDNRMNNNEDMEKKTELAQHRSPEHEESISNVPEKSSADVRTDRKHSSTRNSVKYHPSRELAKNCKHLLPGQTRETTTIHAKREGQSSPQKNSATESSIGVYSLNFDPVHVPSPESKAAGTHGAIRREVGVVGARRPSQSSVPSSSNPDPIWGKDSSNLAGLSGLSAYTSKGSQTSQAPASEIMLRGVTITRYSSAVTNRTSHLQVTRKISAAMQRNMEWKPKTSLKSTTISPAVTMTTPAAALADTSNLSAVDVNGLSNKLSQANISDDRHVIIPEHLRVPESEYACLTFGSFGAGLDPTEGLTSASQAFEKSEQFNEPCSSISESVPIVSNEVASASEHKDIDDLERSLQFDSFAPAAETDETPQEINGSLNSQKADDYADIGLVQSDSPLFSSAEAQKLQNPPSLPSFSVYDSHTSDDAPFFRTAIGDNVHSLGLASPSEGLSSHIASSSSPAIVTTQQQQQQLVQPQPVTQLYPQVHISHFPNFMPYRHIISPVYVPPMAMPNYSTNIAYPHPPNGSNYLVMPGGSSHLNAGGLKYGASQYKSAPSGTGYGNYTHPAGFTISSPGAFGGTTGLEEMARVKFKDNNLYVPNPQPETSDIWIQTPREVPTLQSPQYYNLSGQATHASFMPTHAGHASFNAAAQSSNVQYPGLYHPQQQPRSWAPTTWCTSRSLRHLVVVSGPLLGPGWGLPAAPAWSSELDNQLLRESFFFFYSSILCK</sequence>
<dbReference type="EMBL" id="LR862146">
    <property type="protein sequence ID" value="CAD1827168.1"/>
    <property type="molecule type" value="Genomic_DNA"/>
</dbReference>
<feature type="compositionally biased region" description="Low complexity" evidence="1">
    <location>
        <begin position="268"/>
        <end position="287"/>
    </location>
</feature>